<evidence type="ECO:0000256" key="4">
    <source>
        <dbReference type="ARBA" id="ARBA00022692"/>
    </source>
</evidence>
<evidence type="ECO:0000313" key="9">
    <source>
        <dbReference type="EMBL" id="GMK47452.1"/>
    </source>
</evidence>
<evidence type="ECO:0000256" key="1">
    <source>
        <dbReference type="ARBA" id="ARBA00004651"/>
    </source>
</evidence>
<dbReference type="PANTHER" id="PTHR40074">
    <property type="entry name" value="O-ACETYLTRANSFERASE WECH"/>
    <property type="match status" value="1"/>
</dbReference>
<evidence type="ECO:0000256" key="2">
    <source>
        <dbReference type="ARBA" id="ARBA00007400"/>
    </source>
</evidence>
<keyword evidence="4 7" id="KW-0812">Transmembrane</keyword>
<evidence type="ECO:0000259" key="8">
    <source>
        <dbReference type="Pfam" id="PF01757"/>
    </source>
</evidence>
<evidence type="ECO:0000313" key="10">
    <source>
        <dbReference type="Proteomes" id="UP001285921"/>
    </source>
</evidence>
<comment type="caution">
    <text evidence="9">The sequence shown here is derived from an EMBL/GenBank/DDBJ whole genome shotgun (WGS) entry which is preliminary data.</text>
</comment>
<feature type="transmembrane region" description="Helical" evidence="7">
    <location>
        <begin position="12"/>
        <end position="33"/>
    </location>
</feature>
<evidence type="ECO:0000256" key="7">
    <source>
        <dbReference type="SAM" id="Phobius"/>
    </source>
</evidence>
<comment type="similarity">
    <text evidence="2">Belongs to the acyltransferase 3 family.</text>
</comment>
<name>A0ABQ6NTC4_9BACL</name>
<feature type="transmembrane region" description="Helical" evidence="7">
    <location>
        <begin position="109"/>
        <end position="129"/>
    </location>
</feature>
<keyword evidence="5 7" id="KW-1133">Transmembrane helix</keyword>
<proteinExistence type="inferred from homology"/>
<gene>
    <name evidence="9" type="ORF">PghCCS26_45820</name>
</gene>
<protein>
    <recommendedName>
        <fullName evidence="8">Acyltransferase 3 domain-containing protein</fullName>
    </recommendedName>
</protein>
<comment type="subcellular location">
    <subcellularLocation>
        <location evidence="1">Cell membrane</location>
        <topology evidence="1">Multi-pass membrane protein</topology>
    </subcellularLocation>
</comment>
<dbReference type="Proteomes" id="UP001285921">
    <property type="component" value="Unassembled WGS sequence"/>
</dbReference>
<feature type="domain" description="Acyltransferase 3" evidence="8">
    <location>
        <begin position="7"/>
        <end position="231"/>
    </location>
</feature>
<evidence type="ECO:0000256" key="5">
    <source>
        <dbReference type="ARBA" id="ARBA00022989"/>
    </source>
</evidence>
<dbReference type="InterPro" id="IPR002656">
    <property type="entry name" value="Acyl_transf_3_dom"/>
</dbReference>
<sequence length="268" mass="31216">MDKVLTGKAYTHLYFVYINIQFYLMFPLFLWLLKKYPNTVKWAIPAGFALQWGFFLLNKYGLDTPVSNRGSWSFSYFSYYLLGAALGIYYPKIKEWIIIAKKNVTAVRLLSWIVLWACWLIAGLTHVYLFYETRLHKASFNTTLFDLVWNIHGVLTVLVLMQTAFIVTKKLPKALTNRIARLGELSFGIYLIHPFFLFFYRQYPLDTGTAWLLHLWYIGGFGLTLIGSWIVVDFFARYVPFSWIAFGNMSKPVKRSIDQGTLAKKLDA</sequence>
<organism evidence="9 10">
    <name type="scientific">Paenibacillus glycanilyticus</name>
    <dbReference type="NCBI Taxonomy" id="126569"/>
    <lineage>
        <taxon>Bacteria</taxon>
        <taxon>Bacillati</taxon>
        <taxon>Bacillota</taxon>
        <taxon>Bacilli</taxon>
        <taxon>Bacillales</taxon>
        <taxon>Paenibacillaceae</taxon>
        <taxon>Paenibacillus</taxon>
    </lineage>
</organism>
<feature type="transmembrane region" description="Helical" evidence="7">
    <location>
        <begin position="211"/>
        <end position="232"/>
    </location>
</feature>
<evidence type="ECO:0000256" key="6">
    <source>
        <dbReference type="ARBA" id="ARBA00023136"/>
    </source>
</evidence>
<feature type="transmembrane region" description="Helical" evidence="7">
    <location>
        <begin position="40"/>
        <end position="58"/>
    </location>
</feature>
<evidence type="ECO:0000256" key="3">
    <source>
        <dbReference type="ARBA" id="ARBA00022475"/>
    </source>
</evidence>
<dbReference type="Pfam" id="PF01757">
    <property type="entry name" value="Acyl_transf_3"/>
    <property type="match status" value="1"/>
</dbReference>
<keyword evidence="6 7" id="KW-0472">Membrane</keyword>
<accession>A0ABQ6NTC4</accession>
<dbReference type="EMBL" id="BTCL01000020">
    <property type="protein sequence ID" value="GMK47452.1"/>
    <property type="molecule type" value="Genomic_DNA"/>
</dbReference>
<dbReference type="PANTHER" id="PTHR40074:SF2">
    <property type="entry name" value="O-ACETYLTRANSFERASE WECH"/>
    <property type="match status" value="1"/>
</dbReference>
<feature type="transmembrane region" description="Helical" evidence="7">
    <location>
        <begin position="179"/>
        <end position="199"/>
    </location>
</feature>
<keyword evidence="3" id="KW-1003">Cell membrane</keyword>
<feature type="transmembrane region" description="Helical" evidence="7">
    <location>
        <begin position="149"/>
        <end position="167"/>
    </location>
</feature>
<feature type="transmembrane region" description="Helical" evidence="7">
    <location>
        <begin position="70"/>
        <end position="89"/>
    </location>
</feature>
<reference evidence="9 10" key="1">
    <citation type="submission" date="2023-05" db="EMBL/GenBank/DDBJ databases">
        <title>Draft genome of Paenibacillus sp. CCS26.</title>
        <authorList>
            <person name="Akita H."/>
            <person name="Shinto Y."/>
            <person name="Kimura Z."/>
        </authorList>
    </citation>
    <scope>NUCLEOTIDE SEQUENCE [LARGE SCALE GENOMIC DNA]</scope>
    <source>
        <strain evidence="9 10">CCS26</strain>
    </source>
</reference>
<keyword evidence="10" id="KW-1185">Reference proteome</keyword>